<dbReference type="InterPro" id="IPR001841">
    <property type="entry name" value="Znf_RING"/>
</dbReference>
<evidence type="ECO:0000256" key="3">
    <source>
        <dbReference type="ARBA" id="ARBA00022833"/>
    </source>
</evidence>
<accession>A0A9N9LFX4</accession>
<dbReference type="PROSITE" id="PS50089">
    <property type="entry name" value="ZF_RING_2"/>
    <property type="match status" value="1"/>
</dbReference>
<evidence type="ECO:0000256" key="1">
    <source>
        <dbReference type="ARBA" id="ARBA00022723"/>
    </source>
</evidence>
<evidence type="ECO:0000259" key="5">
    <source>
        <dbReference type="PROSITE" id="PS50089"/>
    </source>
</evidence>
<dbReference type="GO" id="GO:0008270">
    <property type="term" value="F:zinc ion binding"/>
    <property type="evidence" value="ECO:0007669"/>
    <property type="project" value="UniProtKB-KW"/>
</dbReference>
<sequence>MCNQYIIKYICGHTYKLSRVCECSEANPKIETGDSKHPCGSPECLLSLDKTLLPPVNLSLFESREEALALASRIESRAEEFLKTPLTTPQKENWDSLSSDAKIFRETGGINRESSTYVRHALVALEVYFADNEIVPGKLVDLFGLLSRVAIHYEMFGLSNLVESNSRLPHVAKMVPLPEVDPSATCDICYNPFKGSQMIKDVKYNRATISYCNHTFCDACFSHVLFQPRPRCPMCRTSWEQDVCIWPMVRLRDPQLAIFEQALAKLVSE</sequence>
<evidence type="ECO:0000313" key="7">
    <source>
        <dbReference type="Proteomes" id="UP000701801"/>
    </source>
</evidence>
<evidence type="ECO:0000256" key="4">
    <source>
        <dbReference type="PROSITE-ProRule" id="PRU00175"/>
    </source>
</evidence>
<name>A0A9N9LFX4_9HELO</name>
<comment type="caution">
    <text evidence="6">The sequence shown here is derived from an EMBL/GenBank/DDBJ whole genome shotgun (WGS) entry which is preliminary data.</text>
</comment>
<keyword evidence="1" id="KW-0479">Metal-binding</keyword>
<proteinExistence type="predicted"/>
<organism evidence="6 7">
    <name type="scientific">Hymenoscyphus albidus</name>
    <dbReference type="NCBI Taxonomy" id="595503"/>
    <lineage>
        <taxon>Eukaryota</taxon>
        <taxon>Fungi</taxon>
        <taxon>Dikarya</taxon>
        <taxon>Ascomycota</taxon>
        <taxon>Pezizomycotina</taxon>
        <taxon>Leotiomycetes</taxon>
        <taxon>Helotiales</taxon>
        <taxon>Helotiaceae</taxon>
        <taxon>Hymenoscyphus</taxon>
    </lineage>
</organism>
<dbReference type="AlphaFoldDB" id="A0A9N9LFX4"/>
<dbReference type="SUPFAM" id="SSF57850">
    <property type="entry name" value="RING/U-box"/>
    <property type="match status" value="1"/>
</dbReference>
<keyword evidence="7" id="KW-1185">Reference proteome</keyword>
<gene>
    <name evidence="6" type="ORF">HYALB_00000845</name>
</gene>
<dbReference type="InterPro" id="IPR013083">
    <property type="entry name" value="Znf_RING/FYVE/PHD"/>
</dbReference>
<dbReference type="Gene3D" id="3.30.40.10">
    <property type="entry name" value="Zinc/RING finger domain, C3HC4 (zinc finger)"/>
    <property type="match status" value="1"/>
</dbReference>
<dbReference type="InterPro" id="IPR018957">
    <property type="entry name" value="Znf_C3HC4_RING-type"/>
</dbReference>
<feature type="domain" description="RING-type" evidence="5">
    <location>
        <begin position="186"/>
        <end position="236"/>
    </location>
</feature>
<evidence type="ECO:0000313" key="6">
    <source>
        <dbReference type="EMBL" id="CAG8970866.1"/>
    </source>
</evidence>
<dbReference type="EMBL" id="CAJVRM010000003">
    <property type="protein sequence ID" value="CAG8970866.1"/>
    <property type="molecule type" value="Genomic_DNA"/>
</dbReference>
<keyword evidence="3" id="KW-0862">Zinc</keyword>
<dbReference type="Proteomes" id="UP000701801">
    <property type="component" value="Unassembled WGS sequence"/>
</dbReference>
<keyword evidence="2 4" id="KW-0863">Zinc-finger</keyword>
<reference evidence="6" key="1">
    <citation type="submission" date="2021-07" db="EMBL/GenBank/DDBJ databases">
        <authorList>
            <person name="Durling M."/>
        </authorList>
    </citation>
    <scope>NUCLEOTIDE SEQUENCE</scope>
</reference>
<dbReference type="Pfam" id="PF00097">
    <property type="entry name" value="zf-C3HC4"/>
    <property type="match status" value="1"/>
</dbReference>
<protein>
    <recommendedName>
        <fullName evidence="5">RING-type domain-containing protein</fullName>
    </recommendedName>
</protein>
<dbReference type="SMART" id="SM00184">
    <property type="entry name" value="RING"/>
    <property type="match status" value="1"/>
</dbReference>
<evidence type="ECO:0000256" key="2">
    <source>
        <dbReference type="ARBA" id="ARBA00022771"/>
    </source>
</evidence>